<feature type="domain" description="Fascin-like" evidence="7">
    <location>
        <begin position="28"/>
        <end position="139"/>
    </location>
</feature>
<evidence type="ECO:0000259" key="7">
    <source>
        <dbReference type="Pfam" id="PF06268"/>
    </source>
</evidence>
<evidence type="ECO:0000256" key="6">
    <source>
        <dbReference type="PIRNR" id="PIRNR005682"/>
    </source>
</evidence>
<dbReference type="InterPro" id="IPR022768">
    <property type="entry name" value="Fascin-like_dom"/>
</dbReference>
<organism evidence="8">
    <name type="scientific">Pinctada fucata</name>
    <name type="common">Akoya pearl oyster</name>
    <name type="synonym">Pinctada imbricata fucata</name>
    <dbReference type="NCBI Taxonomy" id="50426"/>
    <lineage>
        <taxon>Eukaryota</taxon>
        <taxon>Metazoa</taxon>
        <taxon>Spiralia</taxon>
        <taxon>Lophotrochozoa</taxon>
        <taxon>Mollusca</taxon>
        <taxon>Bivalvia</taxon>
        <taxon>Autobranchia</taxon>
        <taxon>Pteriomorphia</taxon>
        <taxon>Pterioida</taxon>
        <taxon>Pterioidea</taxon>
        <taxon>Pteriidae</taxon>
        <taxon>Pinctada</taxon>
    </lineage>
</organism>
<dbReference type="Pfam" id="PF06268">
    <property type="entry name" value="Fascin"/>
    <property type="match status" value="4"/>
</dbReference>
<dbReference type="CDD" id="cd23337">
    <property type="entry name" value="beta-trefoil_FSCN_rpt4"/>
    <property type="match status" value="1"/>
</dbReference>
<accession>A0A194AP68</accession>
<dbReference type="CDD" id="cd23335">
    <property type="entry name" value="beta-trefoil_FSCN_rpt2"/>
    <property type="match status" value="1"/>
</dbReference>
<dbReference type="FunFam" id="2.80.10.50:FF:000015">
    <property type="entry name" value="Fascin"/>
    <property type="match status" value="1"/>
</dbReference>
<feature type="domain" description="Fascin-like" evidence="7">
    <location>
        <begin position="412"/>
        <end position="506"/>
    </location>
</feature>
<keyword evidence="3 6" id="KW-0963">Cytoplasm</keyword>
<evidence type="ECO:0000256" key="4">
    <source>
        <dbReference type="ARBA" id="ARBA00023203"/>
    </source>
</evidence>
<evidence type="ECO:0000256" key="5">
    <source>
        <dbReference type="ARBA" id="ARBA00023212"/>
    </source>
</evidence>
<proteinExistence type="inferred from homology"/>
<feature type="domain" description="Fascin-like" evidence="7">
    <location>
        <begin position="273"/>
        <end position="385"/>
    </location>
</feature>
<keyword evidence="5 6" id="KW-0206">Cytoskeleton</keyword>
<evidence type="ECO:0000256" key="3">
    <source>
        <dbReference type="ARBA" id="ARBA00022490"/>
    </source>
</evidence>
<protein>
    <recommendedName>
        <fullName evidence="6">Fascin</fullName>
    </recommendedName>
</protein>
<dbReference type="EMBL" id="GELH01000695">
    <property type="protein sequence ID" value="JAS03577.1"/>
    <property type="molecule type" value="Transcribed_RNA"/>
</dbReference>
<name>A0A194AP68_PINFU</name>
<dbReference type="CDD" id="cd23336">
    <property type="entry name" value="beta-trefoil_FSCN_rpt3"/>
    <property type="match status" value="1"/>
</dbReference>
<dbReference type="InterPro" id="IPR008999">
    <property type="entry name" value="Actin-crosslinking"/>
</dbReference>
<dbReference type="FunFam" id="2.80.10.50:FF:000008">
    <property type="entry name" value="Fascin"/>
    <property type="match status" value="1"/>
</dbReference>
<dbReference type="SUPFAM" id="SSF50405">
    <property type="entry name" value="Actin-crosslinking proteins"/>
    <property type="match status" value="4"/>
</dbReference>
<comment type="similarity">
    <text evidence="2 6">Belongs to the fascin family.</text>
</comment>
<dbReference type="FunFam" id="2.80.10.50:FF:000010">
    <property type="entry name" value="Fascin"/>
    <property type="match status" value="1"/>
</dbReference>
<dbReference type="InterPro" id="IPR010431">
    <property type="entry name" value="Fascin"/>
</dbReference>
<evidence type="ECO:0000313" key="8">
    <source>
        <dbReference type="EMBL" id="JAS03576.1"/>
    </source>
</evidence>
<dbReference type="InterPro" id="IPR024703">
    <property type="entry name" value="Fascin_metazoans"/>
</dbReference>
<dbReference type="AlphaFoldDB" id="A0A194AP68"/>
<dbReference type="GO" id="GO:0051015">
    <property type="term" value="F:actin filament binding"/>
    <property type="evidence" value="ECO:0007669"/>
    <property type="project" value="InterPro"/>
</dbReference>
<keyword evidence="4 6" id="KW-0009">Actin-binding</keyword>
<dbReference type="PANTHER" id="PTHR10551">
    <property type="entry name" value="FASCIN"/>
    <property type="match status" value="1"/>
</dbReference>
<dbReference type="GO" id="GO:0051017">
    <property type="term" value="P:actin filament bundle assembly"/>
    <property type="evidence" value="ECO:0007669"/>
    <property type="project" value="TreeGrafter"/>
</dbReference>
<dbReference type="Gene3D" id="2.80.10.50">
    <property type="match status" value="4"/>
</dbReference>
<dbReference type="GO" id="GO:0005737">
    <property type="term" value="C:cytoplasm"/>
    <property type="evidence" value="ECO:0007669"/>
    <property type="project" value="TreeGrafter"/>
</dbReference>
<dbReference type="PIRSF" id="PIRSF005682">
    <property type="entry name" value="Fascin"/>
    <property type="match status" value="1"/>
</dbReference>
<feature type="domain" description="Fascin-like" evidence="7">
    <location>
        <begin position="148"/>
        <end position="260"/>
    </location>
</feature>
<dbReference type="GO" id="GO:0016477">
    <property type="term" value="P:cell migration"/>
    <property type="evidence" value="ECO:0007669"/>
    <property type="project" value="TreeGrafter"/>
</dbReference>
<dbReference type="PANTHER" id="PTHR10551:SF9">
    <property type="entry name" value="FASCIN-2"/>
    <property type="match status" value="1"/>
</dbReference>
<dbReference type="GO" id="GO:0015629">
    <property type="term" value="C:actin cytoskeleton"/>
    <property type="evidence" value="ECO:0007669"/>
    <property type="project" value="TreeGrafter"/>
</dbReference>
<dbReference type="EMBL" id="GELH01000696">
    <property type="protein sequence ID" value="JAS03576.1"/>
    <property type="molecule type" value="Transcribed_RNA"/>
</dbReference>
<evidence type="ECO:0000256" key="2">
    <source>
        <dbReference type="ARBA" id="ARBA00007415"/>
    </source>
</evidence>
<dbReference type="GO" id="GO:0030674">
    <property type="term" value="F:protein-macromolecule adaptor activity"/>
    <property type="evidence" value="ECO:0007669"/>
    <property type="project" value="InterPro"/>
</dbReference>
<dbReference type="CDD" id="cd23334">
    <property type="entry name" value="beta-trefoil_FSCN_rpt1"/>
    <property type="match status" value="1"/>
</dbReference>
<evidence type="ECO:0000256" key="1">
    <source>
        <dbReference type="ARBA" id="ARBA00004245"/>
    </source>
</evidence>
<reference evidence="8" key="1">
    <citation type="submission" date="2016-03" db="EMBL/GenBank/DDBJ databases">
        <authorList>
            <person name="Ploux O."/>
        </authorList>
    </citation>
    <scope>NUCLEOTIDE SEQUENCE</scope>
    <source>
        <tissue evidence="8">Mantle</tissue>
    </source>
</reference>
<comment type="subcellular location">
    <subcellularLocation>
        <location evidence="1 6">Cytoplasm</location>
        <location evidence="1 6">Cytoskeleton</location>
    </subcellularLocation>
</comment>
<dbReference type="GO" id="GO:0007163">
    <property type="term" value="P:establishment or maintenance of cell polarity"/>
    <property type="evidence" value="ECO:0007669"/>
    <property type="project" value="TreeGrafter"/>
</dbReference>
<sequence length="506" mass="57157">MSEVNGINGHKAKAAGLQWKVGIVNSNNKYLTAEKFGNKVNVTGTALKSRQIWTLEQDTREEVVYIKSCSNHYLSSDKYGQVTCDAEEPGHSEKFTVEYAKDTGKWHFKHVEFPNYLSFDNDNLKCFSKSPKEKETWTVQLSIHPQVHLRNVNRRRYAQLNNDEIQFTLTTPWGQQAQIFLEFMGGKYALKTCDGRFLHKNGDLVDACDDNSLYTLEIKSGQNSGLSFMDNEGRYLAPVGSTATLKGRNKNISKDELFTIEDSHPQVIFIANNGRKASIKYGVDVSANQEEEETDLETFQMEYDATHQTWSMKTTENKYWAVDAVTNGIQAKSESIKDTGRFNLEWQDDGTLAIRAHNKKYVHTRQNGSLFTTADSVGDTEKFRVKIVNRPQLVLKSEYGFVGIKGKPDKADAECCCNRVTYDVITLEGSNDGMYAFKASNGKYWSVGSDKRVMADGEGPTKFFIEFHGCSKLVIRTTDGTLLKGEQNGLFKADGTEINNLTQWEF</sequence>